<proteinExistence type="predicted"/>
<protein>
    <submittedName>
        <fullName evidence="2">MBL fold metallo-hydrolase</fullName>
    </submittedName>
</protein>
<dbReference type="SUPFAM" id="SSF56281">
    <property type="entry name" value="Metallo-hydrolase/oxidoreductase"/>
    <property type="match status" value="1"/>
</dbReference>
<evidence type="ECO:0000259" key="1">
    <source>
        <dbReference type="SMART" id="SM00849"/>
    </source>
</evidence>
<organism evidence="2 3">
    <name type="scientific">Candidatus Phosphoribacter hodrii</name>
    <dbReference type="NCBI Taxonomy" id="2953743"/>
    <lineage>
        <taxon>Bacteria</taxon>
        <taxon>Bacillati</taxon>
        <taxon>Actinomycetota</taxon>
        <taxon>Actinomycetes</taxon>
        <taxon>Micrococcales</taxon>
        <taxon>Dermatophilaceae</taxon>
        <taxon>Candidatus Phosphoribacter</taxon>
    </lineage>
</organism>
<dbReference type="EMBL" id="JADIXZ010000004">
    <property type="protein sequence ID" value="MBK6301343.1"/>
    <property type="molecule type" value="Genomic_DNA"/>
</dbReference>
<dbReference type="InterPro" id="IPR051453">
    <property type="entry name" value="MBL_Glyoxalase_II"/>
</dbReference>
<dbReference type="AlphaFoldDB" id="A0A934X702"/>
<evidence type="ECO:0000313" key="2">
    <source>
        <dbReference type="EMBL" id="MBK6301343.1"/>
    </source>
</evidence>
<dbReference type="InterPro" id="IPR001279">
    <property type="entry name" value="Metallo-B-lactamas"/>
</dbReference>
<dbReference type="PANTHER" id="PTHR46233:SF4">
    <property type="entry name" value="METALLO-BETA-LACTAMASE DOMAIN-CONTAINING PROTEIN"/>
    <property type="match status" value="1"/>
</dbReference>
<dbReference type="Gene3D" id="3.60.15.10">
    <property type="entry name" value="Ribonuclease Z/Hydroxyacylglutathione hydrolase-like"/>
    <property type="match status" value="1"/>
</dbReference>
<evidence type="ECO:0000313" key="3">
    <source>
        <dbReference type="Proteomes" id="UP000718281"/>
    </source>
</evidence>
<name>A0A934X702_9MICO</name>
<dbReference type="Proteomes" id="UP000718281">
    <property type="component" value="Unassembled WGS sequence"/>
</dbReference>
<accession>A0A934X702</accession>
<dbReference type="SMART" id="SM00849">
    <property type="entry name" value="Lactamase_B"/>
    <property type="match status" value="1"/>
</dbReference>
<comment type="caution">
    <text evidence="2">The sequence shown here is derived from an EMBL/GenBank/DDBJ whole genome shotgun (WGS) entry which is preliminary data.</text>
</comment>
<feature type="domain" description="Metallo-beta-lactamase" evidence="1">
    <location>
        <begin position="40"/>
        <end position="203"/>
    </location>
</feature>
<dbReference type="InterPro" id="IPR036866">
    <property type="entry name" value="RibonucZ/Hydroxyglut_hydro"/>
</dbReference>
<dbReference type="CDD" id="cd06262">
    <property type="entry name" value="metallo-hydrolase-like_MBL-fold"/>
    <property type="match status" value="1"/>
</dbReference>
<gene>
    <name evidence="2" type="ORF">IPF40_09955</name>
</gene>
<dbReference type="PANTHER" id="PTHR46233">
    <property type="entry name" value="HYDROXYACYLGLUTATHIONE HYDROLASE GLOC"/>
    <property type="match status" value="1"/>
</dbReference>
<reference evidence="2 3" key="1">
    <citation type="submission" date="2020-10" db="EMBL/GenBank/DDBJ databases">
        <title>Connecting structure to function with the recovery of over 1000 high-quality activated sludge metagenome-assembled genomes encoding full-length rRNA genes using long-read sequencing.</title>
        <authorList>
            <person name="Singleton C.M."/>
            <person name="Petriglieri F."/>
            <person name="Kristensen J.M."/>
            <person name="Kirkegaard R.H."/>
            <person name="Michaelsen T.Y."/>
            <person name="Andersen M.H."/>
            <person name="Karst S.M."/>
            <person name="Dueholm M.S."/>
            <person name="Nielsen P.H."/>
            <person name="Albertsen M."/>
        </authorList>
    </citation>
    <scope>NUCLEOTIDE SEQUENCE [LARGE SCALE GENOMIC DNA]</scope>
    <source>
        <strain evidence="2">AalE_18-Q3-R2-46_BAT3C.188</strain>
    </source>
</reference>
<sequence length="224" mass="23285">MPPTLADVVAALPRSAAGVRVEHLVTSGTFSLDGGTWDVDNNVWILGDDTQCVVIDAPHDAGPILAAIGDRRLLAVLCTHAHDDHVTAALEVCGATGATAYLHPADRVLWDRVHASAPDHDLADGDVLQVGDVEVQVLHTPGHAPGACCFLVPALGVLFSGDTLFNGGPGATGRSFSDFPTIVESIEQRLLSLPADTVVLTGHGDATTIGAEQPHLGEWLARGH</sequence>
<dbReference type="Pfam" id="PF00753">
    <property type="entry name" value="Lactamase_B"/>
    <property type="match status" value="1"/>
</dbReference>